<feature type="transmembrane region" description="Helical" evidence="1">
    <location>
        <begin position="138"/>
        <end position="164"/>
    </location>
</feature>
<proteinExistence type="predicted"/>
<protein>
    <submittedName>
        <fullName evidence="2">ECF transporter S component</fullName>
    </submittedName>
</protein>
<organism evidence="2 3">
    <name type="scientific">Spiroplasma platyhelix PALS-1</name>
    <dbReference type="NCBI Taxonomy" id="1276218"/>
    <lineage>
        <taxon>Bacteria</taxon>
        <taxon>Bacillati</taxon>
        <taxon>Mycoplasmatota</taxon>
        <taxon>Mollicutes</taxon>
        <taxon>Entomoplasmatales</taxon>
        <taxon>Spiroplasmataceae</taxon>
        <taxon>Spiroplasma</taxon>
    </lineage>
</organism>
<evidence type="ECO:0000313" key="2">
    <source>
        <dbReference type="EMBL" id="NKE38776.1"/>
    </source>
</evidence>
<accession>A0A846U1V9</accession>
<name>A0A846U1V9_9MOLU</name>
<dbReference type="Proteomes" id="UP000584587">
    <property type="component" value="Unassembled WGS sequence"/>
</dbReference>
<dbReference type="Pfam" id="PF12822">
    <property type="entry name" value="ECF_trnsprt"/>
    <property type="match status" value="1"/>
</dbReference>
<dbReference type="GO" id="GO:0022857">
    <property type="term" value="F:transmembrane transporter activity"/>
    <property type="evidence" value="ECO:0007669"/>
    <property type="project" value="InterPro"/>
</dbReference>
<dbReference type="EMBL" id="JAAVVK010000002">
    <property type="protein sequence ID" value="NKE38776.1"/>
    <property type="molecule type" value="Genomic_DNA"/>
</dbReference>
<feature type="transmembrane region" description="Helical" evidence="1">
    <location>
        <begin position="99"/>
        <end position="126"/>
    </location>
</feature>
<gene>
    <name evidence="2" type="ORF">HER12_03330</name>
</gene>
<feature type="transmembrane region" description="Helical" evidence="1">
    <location>
        <begin position="176"/>
        <end position="199"/>
    </location>
</feature>
<keyword evidence="1" id="KW-0812">Transmembrane</keyword>
<dbReference type="RefSeq" id="WP_168105246.1">
    <property type="nucleotide sequence ID" value="NZ_CP051215.1"/>
</dbReference>
<reference evidence="2 3" key="1">
    <citation type="submission" date="2020-04" db="EMBL/GenBank/DDBJ databases">
        <title>Complete genome sequence of Spiroplasma platyhelix ATCC 51748, an insect isolate.</title>
        <authorList>
            <person name="Green E.A."/>
            <person name="Klassen J.L."/>
        </authorList>
    </citation>
    <scope>NUCLEOTIDE SEQUENCE [LARGE SCALE GENOMIC DNA]</scope>
    <source>
        <strain evidence="2 3">PALS-1</strain>
    </source>
</reference>
<feature type="transmembrane region" description="Helical" evidence="1">
    <location>
        <begin position="30"/>
        <end position="52"/>
    </location>
</feature>
<comment type="caution">
    <text evidence="2">The sequence shown here is derived from an EMBL/GenBank/DDBJ whole genome shotgun (WGS) entry which is preliminary data.</text>
</comment>
<evidence type="ECO:0000313" key="3">
    <source>
        <dbReference type="Proteomes" id="UP000584587"/>
    </source>
</evidence>
<dbReference type="AlphaFoldDB" id="A0A846U1V9"/>
<keyword evidence="1" id="KW-1133">Transmembrane helix</keyword>
<dbReference type="InterPro" id="IPR024529">
    <property type="entry name" value="ECF_trnsprt_substrate-spec"/>
</dbReference>
<evidence type="ECO:0000256" key="1">
    <source>
        <dbReference type="SAM" id="Phobius"/>
    </source>
</evidence>
<dbReference type="Gene3D" id="1.10.1760.20">
    <property type="match status" value="1"/>
</dbReference>
<sequence>MAKKKNNFKQFWKRQWAKIVEDFQLSTHKIALIGIFLALTTLISLLEIPTFFNSFLSIDFAITINLLAVFIVGLPYGLLIAIIFPWIRLGIPHTMPPDVVGALSSMLSAITSLIVFFAVHDLLLLLIKGNRDSWKPHLVVNILSIILACVLISLLNTFYNWAFILDLYGASEQKQILWVVYLPYNLLKFSLVLILFLLLEKPLAILKRHFDL</sequence>
<keyword evidence="1" id="KW-0472">Membrane</keyword>
<keyword evidence="3" id="KW-1185">Reference proteome</keyword>
<feature type="transmembrane region" description="Helical" evidence="1">
    <location>
        <begin position="64"/>
        <end position="87"/>
    </location>
</feature>